<keyword evidence="5" id="KW-1185">Reference proteome</keyword>
<evidence type="ECO:0000256" key="1">
    <source>
        <dbReference type="ARBA" id="ARBA00022741"/>
    </source>
</evidence>
<dbReference type="InterPro" id="IPR027417">
    <property type="entry name" value="P-loop_NTPase"/>
</dbReference>
<dbReference type="Gene3D" id="3.40.50.300">
    <property type="entry name" value="P-loop containing nucleotide triphosphate hydrolases"/>
    <property type="match status" value="1"/>
</dbReference>
<dbReference type="InterPro" id="IPR003593">
    <property type="entry name" value="AAA+_ATPase"/>
</dbReference>
<dbReference type="InterPro" id="IPR050173">
    <property type="entry name" value="ABC_transporter_C-like"/>
</dbReference>
<dbReference type="SUPFAM" id="SSF52540">
    <property type="entry name" value="P-loop containing nucleoside triphosphate hydrolases"/>
    <property type="match status" value="1"/>
</dbReference>
<dbReference type="GO" id="GO:0005524">
    <property type="term" value="F:ATP binding"/>
    <property type="evidence" value="ECO:0007669"/>
    <property type="project" value="UniProtKB-KW"/>
</dbReference>
<evidence type="ECO:0000259" key="3">
    <source>
        <dbReference type="PROSITE" id="PS50893"/>
    </source>
</evidence>
<dbReference type="SMART" id="SM00382">
    <property type="entry name" value="AAA"/>
    <property type="match status" value="1"/>
</dbReference>
<sequence length="266" mass="29299">MFLSNCSALAEAYRALDQFSVDRQRLQETLLLEDLVEVPQEPLPEPLSSLVLVAMNRVTNRKLHFTPEQSVAIIGPSGAGKSTLLETMAGTLKTLRHGISINGRALRGCNIQTYLDRVRYCPQDPVFLEGTFNHSVLFDQPMSDHLPRILEDLGVAQLAANRSIAEGAINISGGEAKRLSLLRLINRPGDFNLFDEPTSALDQETALGVWNTLFEQFHKRGLVCATHDLTALSRFDRVIVLKNGEVIADGPWSELQNDGIVAQALA</sequence>
<reference evidence="4" key="1">
    <citation type="submission" date="2022-01" db="EMBL/GenBank/DDBJ databases">
        <title>Pseudomonas sp. nov. isolated from Antarctic regolith.</title>
        <authorList>
            <person name="Novakova D."/>
            <person name="Sedlar K."/>
        </authorList>
    </citation>
    <scope>NUCLEOTIDE SEQUENCE</scope>
    <source>
        <strain evidence="4">P2647</strain>
    </source>
</reference>
<keyword evidence="1" id="KW-0547">Nucleotide-binding</keyword>
<dbReference type="RefSeq" id="WP_237251599.1">
    <property type="nucleotide sequence ID" value="NZ_JAKJXE010000003.1"/>
</dbReference>
<evidence type="ECO:0000313" key="5">
    <source>
        <dbReference type="Proteomes" id="UP001162905"/>
    </source>
</evidence>
<accession>A0ABS9I3Q3</accession>
<dbReference type="Proteomes" id="UP001162905">
    <property type="component" value="Unassembled WGS sequence"/>
</dbReference>
<dbReference type="Pfam" id="PF00005">
    <property type="entry name" value="ABC_tran"/>
    <property type="match status" value="1"/>
</dbReference>
<evidence type="ECO:0000256" key="2">
    <source>
        <dbReference type="ARBA" id="ARBA00022840"/>
    </source>
</evidence>
<dbReference type="PROSITE" id="PS00211">
    <property type="entry name" value="ABC_TRANSPORTER_1"/>
    <property type="match status" value="1"/>
</dbReference>
<dbReference type="InterPro" id="IPR017871">
    <property type="entry name" value="ABC_transporter-like_CS"/>
</dbReference>
<evidence type="ECO:0000313" key="4">
    <source>
        <dbReference type="EMBL" id="MCF7542430.1"/>
    </source>
</evidence>
<keyword evidence="2 4" id="KW-0067">ATP-binding</keyword>
<comment type="caution">
    <text evidence="4">The sequence shown here is derived from an EMBL/GenBank/DDBJ whole genome shotgun (WGS) entry which is preliminary data.</text>
</comment>
<dbReference type="PROSITE" id="PS50893">
    <property type="entry name" value="ABC_TRANSPORTER_2"/>
    <property type="match status" value="1"/>
</dbReference>
<dbReference type="EMBL" id="JAKJXH010000007">
    <property type="protein sequence ID" value="MCF7542430.1"/>
    <property type="molecule type" value="Genomic_DNA"/>
</dbReference>
<protein>
    <submittedName>
        <fullName evidence="4">ATP-binding cassette domain-containing protein</fullName>
    </submittedName>
</protein>
<gene>
    <name evidence="4" type="ORF">L4G47_09365</name>
</gene>
<organism evidence="4 5">
    <name type="scientific">Pseudomonas petrae</name>
    <dbReference type="NCBI Taxonomy" id="2912190"/>
    <lineage>
        <taxon>Bacteria</taxon>
        <taxon>Pseudomonadati</taxon>
        <taxon>Pseudomonadota</taxon>
        <taxon>Gammaproteobacteria</taxon>
        <taxon>Pseudomonadales</taxon>
        <taxon>Pseudomonadaceae</taxon>
        <taxon>Pseudomonas</taxon>
    </lineage>
</organism>
<dbReference type="InterPro" id="IPR003439">
    <property type="entry name" value="ABC_transporter-like_ATP-bd"/>
</dbReference>
<feature type="domain" description="ABC transporter" evidence="3">
    <location>
        <begin position="30"/>
        <end position="264"/>
    </location>
</feature>
<name>A0ABS9I3Q3_9PSED</name>
<proteinExistence type="predicted"/>
<dbReference type="PANTHER" id="PTHR24223">
    <property type="entry name" value="ATP-BINDING CASSETTE SUB-FAMILY C"/>
    <property type="match status" value="1"/>
</dbReference>